<keyword evidence="3" id="KW-1185">Reference proteome</keyword>
<evidence type="ECO:0000313" key="2">
    <source>
        <dbReference type="EMBL" id="MBT0768435.1"/>
    </source>
</evidence>
<feature type="chain" id="PRO_5046307753" evidence="1">
    <location>
        <begin position="25"/>
        <end position="120"/>
    </location>
</feature>
<keyword evidence="1" id="KW-0732">Signal</keyword>
<name>A0ABS5TBJ0_9ACTN</name>
<protein>
    <submittedName>
        <fullName evidence="2">Uncharacterized protein</fullName>
    </submittedName>
</protein>
<evidence type="ECO:0000313" key="3">
    <source>
        <dbReference type="Proteomes" id="UP001197247"/>
    </source>
</evidence>
<dbReference type="EMBL" id="JAHBAY010000002">
    <property type="protein sequence ID" value="MBT0768435.1"/>
    <property type="molecule type" value="Genomic_DNA"/>
</dbReference>
<reference evidence="2 3" key="1">
    <citation type="submission" date="2021-05" db="EMBL/GenBank/DDBJ databases">
        <title>Kineosporia and Streptomyces sp. nov. two new marine actinobacteria isolated from Coral.</title>
        <authorList>
            <person name="Buangrab K."/>
            <person name="Sutthacheep M."/>
            <person name="Yeemin T."/>
            <person name="Harunari E."/>
            <person name="Igarashi Y."/>
            <person name="Kanchanasin P."/>
            <person name="Tanasupawat S."/>
            <person name="Phongsopitanun W."/>
        </authorList>
    </citation>
    <scope>NUCLEOTIDE SEQUENCE [LARGE SCALE GENOMIC DNA]</scope>
    <source>
        <strain evidence="2 3">J2-2</strain>
    </source>
</reference>
<sequence length="120" mass="12218">MRRALIGIGVAGTLVVGGAASANAAVAPQTAAANTSCATVAEFGKIKVGMSKARVAKIIGSTGTKYSYDADVSGYGQEVRTYKVCNAPSAVVQVVYYSKQDLPATGVGWASGKAWVEAWA</sequence>
<evidence type="ECO:0000256" key="1">
    <source>
        <dbReference type="SAM" id="SignalP"/>
    </source>
</evidence>
<gene>
    <name evidence="2" type="ORF">KIH74_05835</name>
</gene>
<proteinExistence type="predicted"/>
<dbReference type="Proteomes" id="UP001197247">
    <property type="component" value="Unassembled WGS sequence"/>
</dbReference>
<comment type="caution">
    <text evidence="2">The sequence shown here is derived from an EMBL/GenBank/DDBJ whole genome shotgun (WGS) entry which is preliminary data.</text>
</comment>
<feature type="signal peptide" evidence="1">
    <location>
        <begin position="1"/>
        <end position="24"/>
    </location>
</feature>
<organism evidence="2 3">
    <name type="scientific">Kineosporia corallincola</name>
    <dbReference type="NCBI Taxonomy" id="2835133"/>
    <lineage>
        <taxon>Bacteria</taxon>
        <taxon>Bacillati</taxon>
        <taxon>Actinomycetota</taxon>
        <taxon>Actinomycetes</taxon>
        <taxon>Kineosporiales</taxon>
        <taxon>Kineosporiaceae</taxon>
        <taxon>Kineosporia</taxon>
    </lineage>
</organism>
<accession>A0ABS5TBJ0</accession>
<dbReference type="RefSeq" id="WP_214154730.1">
    <property type="nucleotide sequence ID" value="NZ_JAHBAY010000002.1"/>
</dbReference>